<evidence type="ECO:0000256" key="3">
    <source>
        <dbReference type="ARBA" id="ARBA00022729"/>
    </source>
</evidence>
<evidence type="ECO:0000256" key="4">
    <source>
        <dbReference type="SAM" id="SignalP"/>
    </source>
</evidence>
<comment type="subcellular location">
    <subcellularLocation>
        <location evidence="1">Secreted</location>
    </subcellularLocation>
</comment>
<dbReference type="PANTHER" id="PTHR22923:SF116">
    <property type="entry name" value="C1Q DOMAIN-CONTAINING PROTEIN"/>
    <property type="match status" value="1"/>
</dbReference>
<evidence type="ECO:0000256" key="2">
    <source>
        <dbReference type="ARBA" id="ARBA00022525"/>
    </source>
</evidence>
<evidence type="ECO:0000259" key="5">
    <source>
        <dbReference type="PROSITE" id="PS50871"/>
    </source>
</evidence>
<gene>
    <name evidence="6" type="ORF">ACJMK2_016702</name>
</gene>
<evidence type="ECO:0000256" key="1">
    <source>
        <dbReference type="ARBA" id="ARBA00004613"/>
    </source>
</evidence>
<feature type="signal peptide" evidence="4">
    <location>
        <begin position="1"/>
        <end position="16"/>
    </location>
</feature>
<evidence type="ECO:0000313" key="7">
    <source>
        <dbReference type="Proteomes" id="UP001634394"/>
    </source>
</evidence>
<organism evidence="6 7">
    <name type="scientific">Sinanodonta woodiana</name>
    <name type="common">Chinese pond mussel</name>
    <name type="synonym">Anodonta woodiana</name>
    <dbReference type="NCBI Taxonomy" id="1069815"/>
    <lineage>
        <taxon>Eukaryota</taxon>
        <taxon>Metazoa</taxon>
        <taxon>Spiralia</taxon>
        <taxon>Lophotrochozoa</taxon>
        <taxon>Mollusca</taxon>
        <taxon>Bivalvia</taxon>
        <taxon>Autobranchia</taxon>
        <taxon>Heteroconchia</taxon>
        <taxon>Palaeoheterodonta</taxon>
        <taxon>Unionida</taxon>
        <taxon>Unionoidea</taxon>
        <taxon>Unionidae</taxon>
        <taxon>Unioninae</taxon>
        <taxon>Sinanodonta</taxon>
    </lineage>
</organism>
<evidence type="ECO:0000313" key="6">
    <source>
        <dbReference type="EMBL" id="KAL3853132.1"/>
    </source>
</evidence>
<proteinExistence type="predicted"/>
<protein>
    <recommendedName>
        <fullName evidence="5">C1q domain-containing protein</fullName>
    </recommendedName>
</protein>
<accession>A0ABD3UY07</accession>
<dbReference type="Proteomes" id="UP001634394">
    <property type="component" value="Unassembled WGS sequence"/>
</dbReference>
<dbReference type="AlphaFoldDB" id="A0ABD3UY07"/>
<keyword evidence="3 4" id="KW-0732">Signal</keyword>
<name>A0ABD3UY07_SINWO</name>
<dbReference type="InterPro" id="IPR050822">
    <property type="entry name" value="Cerebellin_Synaptic_Org"/>
</dbReference>
<keyword evidence="2" id="KW-0964">Secreted</keyword>
<dbReference type="InterPro" id="IPR001073">
    <property type="entry name" value="C1q_dom"/>
</dbReference>
<dbReference type="GO" id="GO:0005576">
    <property type="term" value="C:extracellular region"/>
    <property type="evidence" value="ECO:0007669"/>
    <property type="project" value="UniProtKB-SubCell"/>
</dbReference>
<dbReference type="Pfam" id="PF00386">
    <property type="entry name" value="C1q"/>
    <property type="match status" value="1"/>
</dbReference>
<dbReference type="InterPro" id="IPR008983">
    <property type="entry name" value="Tumour_necrosis_fac-like_dom"/>
</dbReference>
<dbReference type="PRINTS" id="PR00007">
    <property type="entry name" value="COMPLEMNTC1Q"/>
</dbReference>
<feature type="domain" description="C1q" evidence="5">
    <location>
        <begin position="82"/>
        <end position="218"/>
    </location>
</feature>
<dbReference type="EMBL" id="JBJQND010000015">
    <property type="protein sequence ID" value="KAL3853132.1"/>
    <property type="molecule type" value="Genomic_DNA"/>
</dbReference>
<reference evidence="6 7" key="1">
    <citation type="submission" date="2024-11" db="EMBL/GenBank/DDBJ databases">
        <title>Chromosome-level genome assembly of the freshwater bivalve Anodonta woodiana.</title>
        <authorList>
            <person name="Chen X."/>
        </authorList>
    </citation>
    <scope>NUCLEOTIDE SEQUENCE [LARGE SCALE GENOMIC DNA]</scope>
    <source>
        <strain evidence="6">MN2024</strain>
        <tissue evidence="6">Gills</tissue>
    </source>
</reference>
<keyword evidence="7" id="KW-1185">Reference proteome</keyword>
<dbReference type="SMART" id="SM00110">
    <property type="entry name" value="C1Q"/>
    <property type="match status" value="1"/>
</dbReference>
<sequence length="218" mass="24648">MWFVCIFIISVQLCHGILDEMTRSDVGAVKLRLEEEKEKRLLLQNDVEILMLKVANMERKLEKDADGKTERELEKDADGSSSRSRNVVFMAYRDSSLTNIGLNQKIVFNKVATNEGNGYSAITGIFTAPISGYYYFTWLTSHEKTDTDLVNGIVVNGDYRTRSDVVVNGNYIIGGNSGVYRLNATDNVWIGVSRGNLKYSNSDQYWYRTTVFGIHIVS</sequence>
<dbReference type="PROSITE" id="PS50871">
    <property type="entry name" value="C1Q"/>
    <property type="match status" value="1"/>
</dbReference>
<dbReference type="PANTHER" id="PTHR22923">
    <property type="entry name" value="CEREBELLIN-RELATED"/>
    <property type="match status" value="1"/>
</dbReference>
<feature type="chain" id="PRO_5044824284" description="C1q domain-containing protein" evidence="4">
    <location>
        <begin position="17"/>
        <end position="218"/>
    </location>
</feature>
<dbReference type="SUPFAM" id="SSF49842">
    <property type="entry name" value="TNF-like"/>
    <property type="match status" value="1"/>
</dbReference>
<comment type="caution">
    <text evidence="6">The sequence shown here is derived from an EMBL/GenBank/DDBJ whole genome shotgun (WGS) entry which is preliminary data.</text>
</comment>
<dbReference type="Gene3D" id="2.60.120.40">
    <property type="match status" value="1"/>
</dbReference>